<dbReference type="InterPro" id="IPR053160">
    <property type="entry name" value="MFS_DHA3_Transporter"/>
</dbReference>
<proteinExistence type="predicted"/>
<feature type="transmembrane region" description="Helical" evidence="1">
    <location>
        <begin position="373"/>
        <end position="395"/>
    </location>
</feature>
<dbReference type="Proteomes" id="UP000294114">
    <property type="component" value="Unassembled WGS sequence"/>
</dbReference>
<feature type="transmembrane region" description="Helical" evidence="1">
    <location>
        <begin position="155"/>
        <end position="176"/>
    </location>
</feature>
<dbReference type="EMBL" id="SHLD01000001">
    <property type="protein sequence ID" value="RZU74488.1"/>
    <property type="molecule type" value="Genomic_DNA"/>
</dbReference>
<feature type="transmembrane region" description="Helical" evidence="1">
    <location>
        <begin position="6"/>
        <end position="28"/>
    </location>
</feature>
<dbReference type="CDD" id="cd06174">
    <property type="entry name" value="MFS"/>
    <property type="match status" value="1"/>
</dbReference>
<feature type="transmembrane region" description="Helical" evidence="1">
    <location>
        <begin position="284"/>
        <end position="312"/>
    </location>
</feature>
<dbReference type="PANTHER" id="PTHR23530:SF1">
    <property type="entry name" value="PERMEASE, MAJOR FACILITATOR SUPERFAMILY-RELATED"/>
    <property type="match status" value="1"/>
</dbReference>
<keyword evidence="1" id="KW-0472">Membrane</keyword>
<dbReference type="InterPro" id="IPR036259">
    <property type="entry name" value="MFS_trans_sf"/>
</dbReference>
<name>A0A4Q8BAC5_9ACTN</name>
<dbReference type="GO" id="GO:0022857">
    <property type="term" value="F:transmembrane transporter activity"/>
    <property type="evidence" value="ECO:0007669"/>
    <property type="project" value="InterPro"/>
</dbReference>
<feature type="transmembrane region" description="Helical" evidence="1">
    <location>
        <begin position="212"/>
        <end position="230"/>
    </location>
</feature>
<feature type="transmembrane region" description="Helical" evidence="1">
    <location>
        <begin position="82"/>
        <end position="108"/>
    </location>
</feature>
<dbReference type="SUPFAM" id="SSF103473">
    <property type="entry name" value="MFS general substrate transporter"/>
    <property type="match status" value="1"/>
</dbReference>
<evidence type="ECO:0000256" key="1">
    <source>
        <dbReference type="SAM" id="Phobius"/>
    </source>
</evidence>
<evidence type="ECO:0000313" key="2">
    <source>
        <dbReference type="EMBL" id="RZU74488.1"/>
    </source>
</evidence>
<keyword evidence="1" id="KW-1133">Transmembrane helix</keyword>
<dbReference type="Pfam" id="PF07690">
    <property type="entry name" value="MFS_1"/>
    <property type="match status" value="1"/>
</dbReference>
<reference evidence="2 3" key="1">
    <citation type="submission" date="2019-02" db="EMBL/GenBank/DDBJ databases">
        <title>Sequencing the genomes of 1000 actinobacteria strains.</title>
        <authorList>
            <person name="Klenk H.-P."/>
        </authorList>
    </citation>
    <scope>NUCLEOTIDE SEQUENCE [LARGE SCALE GENOMIC DNA]</scope>
    <source>
        <strain evidence="2 3">DSM 45612</strain>
    </source>
</reference>
<dbReference type="AlphaFoldDB" id="A0A4Q8BAC5"/>
<protein>
    <submittedName>
        <fullName evidence="2">DHA3 family tetracycline resistance protein-like MFS transporter</fullName>
    </submittedName>
</protein>
<dbReference type="RefSeq" id="WP_130333794.1">
    <property type="nucleotide sequence ID" value="NZ_SHLD01000001.1"/>
</dbReference>
<feature type="transmembrane region" description="Helical" evidence="1">
    <location>
        <begin position="250"/>
        <end position="272"/>
    </location>
</feature>
<keyword evidence="3" id="KW-1185">Reference proteome</keyword>
<dbReference type="Gene3D" id="1.20.1250.20">
    <property type="entry name" value="MFS general substrate transporter like domains"/>
    <property type="match status" value="1"/>
</dbReference>
<dbReference type="PANTHER" id="PTHR23530">
    <property type="entry name" value="TRANSPORT PROTEIN-RELATED"/>
    <property type="match status" value="1"/>
</dbReference>
<sequence length="418" mass="42627">MSAYRLFLVAYGVGAFAGNTAFTLNLVYQSQVVGLGPWQLILVGTLMEVVCFVAQVPTGVLADLHSRRLAVVTGQLLMGVGLLLWGLLPSFAALLLANAVWAVGAVCVDGAQEAWAADEIDAGRVGRAFVRAGQFAQAGTLLGIVAAVALAGVDLALPILVGAGCTLALGATLALVMPERRWTPAPAGERTTLGSMRAQVVAGVDAARRVRTIRYVLVGTLFLGLSSEGFDRLGQPRFVAELTLPAALSPPAWLGAFAVVAALGSILLTGLVGRWVDATRPHQVGSLLVAVEAAAAASTICFGLTGAIWPAVGAYLVASLLRHTAAPLLAVWLVAGTSSGTRATVFSMQSQVDALGQIAGAPPAGWVGQRVSMGAGVVTSGAFLLPAVLCFALAARRSRAVAGPPDAEATRAVAPVTP</sequence>
<dbReference type="InterPro" id="IPR011701">
    <property type="entry name" value="MFS"/>
</dbReference>
<feature type="transmembrane region" description="Helical" evidence="1">
    <location>
        <begin position="40"/>
        <end position="62"/>
    </location>
</feature>
<comment type="caution">
    <text evidence="2">The sequence shown here is derived from an EMBL/GenBank/DDBJ whole genome shotgun (WGS) entry which is preliminary data.</text>
</comment>
<dbReference type="OrthoDB" id="3513479at2"/>
<gene>
    <name evidence="2" type="ORF">EV384_2958</name>
</gene>
<feature type="transmembrane region" description="Helical" evidence="1">
    <location>
        <begin position="128"/>
        <end position="149"/>
    </location>
</feature>
<evidence type="ECO:0000313" key="3">
    <source>
        <dbReference type="Proteomes" id="UP000294114"/>
    </source>
</evidence>
<accession>A0A4Q8BAC5</accession>
<keyword evidence="1" id="KW-0812">Transmembrane</keyword>
<organism evidence="2 3">
    <name type="scientific">Micromonospora kangleipakensis</name>
    <dbReference type="NCBI Taxonomy" id="1077942"/>
    <lineage>
        <taxon>Bacteria</taxon>
        <taxon>Bacillati</taxon>
        <taxon>Actinomycetota</taxon>
        <taxon>Actinomycetes</taxon>
        <taxon>Micromonosporales</taxon>
        <taxon>Micromonosporaceae</taxon>
        <taxon>Micromonospora</taxon>
    </lineage>
</organism>